<proteinExistence type="predicted"/>
<sequence>MDPAREESFATAVEFQGAMLGRHQEELSAARQAVESLAAQVNDLSMRLTQTRSESPLTLSHSSSSEPRINNPPCYAGEPAECRAFLTQCEVAFSLQPRTYAEDQARIAYVISLLTGRAREWGTSVWEAGGPCCRRFPLFKEEMIKVFDQSVFGREASRLLTTIRQGKRSVADFAIEFRTLSTTSEWNEPALVARFLEGLNIELKEEIYARGSPADLDTLIELAIRLDRCFQQRRRARTAAPTPRESFPPFAPEPEPMQLGGIHLRPEEKQRRLSNRLCLYCGAAGHFAASCPAKDRARQ</sequence>
<feature type="region of interest" description="Disordered" evidence="2">
    <location>
        <begin position="50"/>
        <end position="71"/>
    </location>
</feature>
<evidence type="ECO:0000313" key="5">
    <source>
        <dbReference type="Proteomes" id="UP000007635"/>
    </source>
</evidence>
<dbReference type="PROSITE" id="PS50158">
    <property type="entry name" value="ZF_CCHC"/>
    <property type="match status" value="1"/>
</dbReference>
<dbReference type="InterPro" id="IPR036875">
    <property type="entry name" value="Znf_CCHC_sf"/>
</dbReference>
<evidence type="ECO:0000259" key="3">
    <source>
        <dbReference type="PROSITE" id="PS50158"/>
    </source>
</evidence>
<dbReference type="InterPro" id="IPR005162">
    <property type="entry name" value="Retrotrans_gag_dom"/>
</dbReference>
<dbReference type="GO" id="GO:0003676">
    <property type="term" value="F:nucleic acid binding"/>
    <property type="evidence" value="ECO:0007669"/>
    <property type="project" value="InterPro"/>
</dbReference>
<feature type="region of interest" description="Disordered" evidence="2">
    <location>
        <begin position="235"/>
        <end position="256"/>
    </location>
</feature>
<dbReference type="SUPFAM" id="SSF57756">
    <property type="entry name" value="Retrovirus zinc finger-like domains"/>
    <property type="match status" value="1"/>
</dbReference>
<dbReference type="Gene3D" id="4.10.60.10">
    <property type="entry name" value="Zinc finger, CCHC-type"/>
    <property type="match status" value="1"/>
</dbReference>
<reference evidence="4 5" key="1">
    <citation type="journal article" date="2021" name="G3 (Bethesda)">
        <title>Improved contiguity of the threespine stickleback genome using long-read sequencing.</title>
        <authorList>
            <person name="Nath S."/>
            <person name="Shaw D.E."/>
            <person name="White M.A."/>
        </authorList>
    </citation>
    <scope>NUCLEOTIDE SEQUENCE [LARGE SCALE GENOMIC DNA]</scope>
    <source>
        <strain evidence="4 5">Lake Benthic</strain>
    </source>
</reference>
<reference evidence="4" key="2">
    <citation type="submission" date="2025-08" db="UniProtKB">
        <authorList>
            <consortium name="Ensembl"/>
        </authorList>
    </citation>
    <scope>IDENTIFICATION</scope>
</reference>
<dbReference type="Proteomes" id="UP000007635">
    <property type="component" value="Chromosome XIII"/>
</dbReference>
<dbReference type="AlphaFoldDB" id="A0AAQ4RAI7"/>
<keyword evidence="5" id="KW-1185">Reference proteome</keyword>
<protein>
    <recommendedName>
        <fullName evidence="3">CCHC-type domain-containing protein</fullName>
    </recommendedName>
</protein>
<dbReference type="SMART" id="SM00343">
    <property type="entry name" value="ZnF_C2HC"/>
    <property type="match status" value="1"/>
</dbReference>
<dbReference type="GeneTree" id="ENSGT00950000183173"/>
<reference evidence="4" key="3">
    <citation type="submission" date="2025-09" db="UniProtKB">
        <authorList>
            <consortium name="Ensembl"/>
        </authorList>
    </citation>
    <scope>IDENTIFICATION</scope>
</reference>
<dbReference type="Ensembl" id="ENSGACT00000081642.1">
    <property type="protein sequence ID" value="ENSGACP00000060716.1"/>
    <property type="gene ID" value="ENSGACG00000032417.1"/>
</dbReference>
<name>A0AAQ4RAI7_GASAC</name>
<dbReference type="Pfam" id="PF03732">
    <property type="entry name" value="Retrotrans_gag"/>
    <property type="match status" value="1"/>
</dbReference>
<evidence type="ECO:0000313" key="4">
    <source>
        <dbReference type="Ensembl" id="ENSGACP00000060716.1"/>
    </source>
</evidence>
<feature type="compositionally biased region" description="Low complexity" evidence="2">
    <location>
        <begin position="53"/>
        <end position="67"/>
    </location>
</feature>
<feature type="domain" description="CCHC-type" evidence="3">
    <location>
        <begin position="278"/>
        <end position="292"/>
    </location>
</feature>
<evidence type="ECO:0000256" key="2">
    <source>
        <dbReference type="SAM" id="MobiDB-lite"/>
    </source>
</evidence>
<feature type="compositionally biased region" description="Low complexity" evidence="2">
    <location>
        <begin position="238"/>
        <end position="248"/>
    </location>
</feature>
<keyword evidence="1" id="KW-0863">Zinc-finger</keyword>
<keyword evidence="1" id="KW-0862">Zinc</keyword>
<organism evidence="4 5">
    <name type="scientific">Gasterosteus aculeatus aculeatus</name>
    <name type="common">three-spined stickleback</name>
    <dbReference type="NCBI Taxonomy" id="481459"/>
    <lineage>
        <taxon>Eukaryota</taxon>
        <taxon>Metazoa</taxon>
        <taxon>Chordata</taxon>
        <taxon>Craniata</taxon>
        <taxon>Vertebrata</taxon>
        <taxon>Euteleostomi</taxon>
        <taxon>Actinopterygii</taxon>
        <taxon>Neopterygii</taxon>
        <taxon>Teleostei</taxon>
        <taxon>Neoteleostei</taxon>
        <taxon>Acanthomorphata</taxon>
        <taxon>Eupercaria</taxon>
        <taxon>Perciformes</taxon>
        <taxon>Cottioidei</taxon>
        <taxon>Gasterosteales</taxon>
        <taxon>Gasterosteidae</taxon>
        <taxon>Gasterosteus</taxon>
    </lineage>
</organism>
<evidence type="ECO:0000256" key="1">
    <source>
        <dbReference type="PROSITE-ProRule" id="PRU00047"/>
    </source>
</evidence>
<keyword evidence="1" id="KW-0479">Metal-binding</keyword>
<dbReference type="GO" id="GO:0008270">
    <property type="term" value="F:zinc ion binding"/>
    <property type="evidence" value="ECO:0007669"/>
    <property type="project" value="UniProtKB-KW"/>
</dbReference>
<dbReference type="InterPro" id="IPR001878">
    <property type="entry name" value="Znf_CCHC"/>
</dbReference>
<dbReference type="PANTHER" id="PTHR15503:SF36">
    <property type="entry name" value="RETROTRANSPOSON GAG-LIKE PROTEIN 5"/>
    <property type="match status" value="1"/>
</dbReference>
<accession>A0AAQ4RAI7</accession>
<dbReference type="InterPro" id="IPR032567">
    <property type="entry name" value="RTL1-rel"/>
</dbReference>
<dbReference type="PANTHER" id="PTHR15503">
    <property type="entry name" value="LDOC1 RELATED"/>
    <property type="match status" value="1"/>
</dbReference>